<gene>
    <name evidence="1" type="ORF">AW14_10565</name>
</gene>
<organism evidence="1 2">
    <name type="scientific">Siansivirga zeaxanthinifaciens CC-SAMT-1</name>
    <dbReference type="NCBI Taxonomy" id="1454006"/>
    <lineage>
        <taxon>Bacteria</taxon>
        <taxon>Pseudomonadati</taxon>
        <taxon>Bacteroidota</taxon>
        <taxon>Flavobacteriia</taxon>
        <taxon>Flavobacteriales</taxon>
        <taxon>Flavobacteriaceae</taxon>
        <taxon>Siansivirga</taxon>
    </lineage>
</organism>
<dbReference type="RefSeq" id="WP_044638722.1">
    <property type="nucleotide sequence ID" value="NZ_CP007202.1"/>
</dbReference>
<dbReference type="Pfam" id="PF09674">
    <property type="entry name" value="DUF2400"/>
    <property type="match status" value="1"/>
</dbReference>
<dbReference type="AlphaFoldDB" id="A0A0C5WA45"/>
<evidence type="ECO:0000313" key="2">
    <source>
        <dbReference type="Proteomes" id="UP000032229"/>
    </source>
</evidence>
<dbReference type="NCBIfam" id="TIGR02757">
    <property type="entry name" value="TIGR02757 family protein"/>
    <property type="match status" value="1"/>
</dbReference>
<reference evidence="1 2" key="1">
    <citation type="submission" date="2014-02" db="EMBL/GenBank/DDBJ databases">
        <authorList>
            <person name="Young C.-C."/>
            <person name="Hameed A."/>
            <person name="Huang H.-C."/>
            <person name="Shahina M."/>
        </authorList>
    </citation>
    <scope>NUCLEOTIDE SEQUENCE [LARGE SCALE GENOMIC DNA]</scope>
    <source>
        <strain evidence="1 2">CC-SAMT-1</strain>
    </source>
</reference>
<proteinExistence type="predicted"/>
<sequence length="254" mass="29107">MNTAELKEFLDAKVIQYNNPKFIESDPIQIPHLFNLKEDIEIAGFLTATISWGNRKSIITNATKLMQLLDHAPIDFVMNHSETDLEKLQSFVHRTFNGDDAIQFIKSLQHIYKNHGGLEQVFANYAEPKSLQQSISEFKKLFFEINHLPRSEKHVSDPLKNSAAKRINMFLRWMVRNDHTGVDFGIWKSLSPAQLSCPLDVHSGNVARKLGLLERKQNDAKALLELDNNLRALNVKDPVKYDFALFGLGVFEQF</sequence>
<keyword evidence="2" id="KW-1185">Reference proteome</keyword>
<dbReference type="KEGG" id="sze:AW14_10565"/>
<dbReference type="OrthoDB" id="9773332at2"/>
<evidence type="ECO:0000313" key="1">
    <source>
        <dbReference type="EMBL" id="AJR04008.1"/>
    </source>
</evidence>
<dbReference type="InterPro" id="IPR014127">
    <property type="entry name" value="CHP02757"/>
</dbReference>
<dbReference type="PATRIC" id="fig|1454006.5.peg.2093"/>
<name>A0A0C5WA45_9FLAO</name>
<dbReference type="Proteomes" id="UP000032229">
    <property type="component" value="Chromosome"/>
</dbReference>
<protein>
    <recommendedName>
        <fullName evidence="3">TIGR02757 family protein</fullName>
    </recommendedName>
</protein>
<evidence type="ECO:0008006" key="3">
    <source>
        <dbReference type="Google" id="ProtNLM"/>
    </source>
</evidence>
<dbReference type="EMBL" id="CP007202">
    <property type="protein sequence ID" value="AJR04008.1"/>
    <property type="molecule type" value="Genomic_DNA"/>
</dbReference>
<dbReference type="STRING" id="1454006.AW14_10565"/>
<dbReference type="HOGENOM" id="CLU_064298_0_0_10"/>
<accession>A0A0C5WA45</accession>